<dbReference type="Proteomes" id="UP000093954">
    <property type="component" value="Unassembled WGS sequence"/>
</dbReference>
<dbReference type="GO" id="GO:0046872">
    <property type="term" value="F:metal ion binding"/>
    <property type="evidence" value="ECO:0007669"/>
    <property type="project" value="InterPro"/>
</dbReference>
<dbReference type="EMBL" id="LROS01000003">
    <property type="protein sequence ID" value="OBR96794.1"/>
    <property type="molecule type" value="Genomic_DNA"/>
</dbReference>
<dbReference type="FunFam" id="1.20.1090.10:FF:000001">
    <property type="entry name" value="Aldehyde-alcohol dehydrogenase"/>
    <property type="match status" value="1"/>
</dbReference>
<dbReference type="InterPro" id="IPR039697">
    <property type="entry name" value="Alcohol_dehydrogenase_Fe"/>
</dbReference>
<dbReference type="FunFam" id="3.40.50.1970:FF:000003">
    <property type="entry name" value="Alcohol dehydrogenase, iron-containing"/>
    <property type="match status" value="1"/>
</dbReference>
<dbReference type="CDD" id="cd08180">
    <property type="entry name" value="PDD"/>
    <property type="match status" value="1"/>
</dbReference>
<name>A0A1A6B381_9CLOT</name>
<evidence type="ECO:0000259" key="3">
    <source>
        <dbReference type="Pfam" id="PF25137"/>
    </source>
</evidence>
<protein>
    <submittedName>
        <fullName evidence="4">Aldehyde-alcohol dehydrogenase</fullName>
    </submittedName>
</protein>
<dbReference type="Gene3D" id="3.40.50.1970">
    <property type="match status" value="1"/>
</dbReference>
<evidence type="ECO:0000259" key="2">
    <source>
        <dbReference type="Pfam" id="PF00465"/>
    </source>
</evidence>
<reference evidence="4 5" key="1">
    <citation type="journal article" date="2012" name="Front. Microbiol.">
        <title>Draft Genome Sequence of the Virulent Strain 01-B526 of the Fish Pathogen Aeromonas salmonicida.</title>
        <authorList>
            <person name="Charette S.J."/>
            <person name="Brochu F."/>
            <person name="Boyle B."/>
            <person name="Filion G."/>
            <person name="Tanaka K.H."/>
            <person name="Derome N."/>
        </authorList>
    </citation>
    <scope>NUCLEOTIDE SEQUENCE [LARGE SCALE GENOMIC DNA]</scope>
    <source>
        <strain evidence="4 5">P11</strain>
    </source>
</reference>
<evidence type="ECO:0000256" key="1">
    <source>
        <dbReference type="ARBA" id="ARBA00023002"/>
    </source>
</evidence>
<feature type="domain" description="Fe-containing alcohol dehydrogenase-like C-terminal" evidence="3">
    <location>
        <begin position="178"/>
        <end position="383"/>
    </location>
</feature>
<keyword evidence="1" id="KW-0560">Oxidoreductase</keyword>
<dbReference type="AlphaFoldDB" id="A0A1A6B381"/>
<dbReference type="PANTHER" id="PTHR11496">
    <property type="entry name" value="ALCOHOL DEHYDROGENASE"/>
    <property type="match status" value="1"/>
</dbReference>
<dbReference type="InterPro" id="IPR056798">
    <property type="entry name" value="ADH_Fe_C"/>
</dbReference>
<dbReference type="GO" id="GO:0004022">
    <property type="term" value="F:alcohol dehydrogenase (NAD+) activity"/>
    <property type="evidence" value="ECO:0007669"/>
    <property type="project" value="TreeGrafter"/>
</dbReference>
<dbReference type="PANTHER" id="PTHR11496:SF83">
    <property type="entry name" value="HYDROXYACID-OXOACID TRANSHYDROGENASE, MITOCHONDRIAL"/>
    <property type="match status" value="1"/>
</dbReference>
<dbReference type="SUPFAM" id="SSF56796">
    <property type="entry name" value="Dehydroquinate synthase-like"/>
    <property type="match status" value="1"/>
</dbReference>
<organism evidence="4 5">
    <name type="scientific">Clostridium ragsdalei P11</name>
    <dbReference type="NCBI Taxonomy" id="1353534"/>
    <lineage>
        <taxon>Bacteria</taxon>
        <taxon>Bacillati</taxon>
        <taxon>Bacillota</taxon>
        <taxon>Clostridia</taxon>
        <taxon>Eubacteriales</taxon>
        <taxon>Clostridiaceae</taxon>
        <taxon>Clostridium</taxon>
    </lineage>
</organism>
<accession>A0A1A6B381</accession>
<dbReference type="Pfam" id="PF25137">
    <property type="entry name" value="ADH_Fe_C"/>
    <property type="match status" value="1"/>
</dbReference>
<sequence length="387" mass="42645">MKNFNVKPKVYFGTDALNHLCELKCKKALIAADPFMVKSSTVDKITEQLDKAHIEYDIFSDIVPDPPVEVIIKGVQEAVKFKPDVLIALGGGSAIDSAKGIRYFCQYVNNELNNEMKEPLFIAIPTTSGTGSEVTNFCIVTDKQKGVKYALVDDNLTPDQAVLDIELVKSVPKATTSETGIDVLTHGIEAYVSTNRSDYSDALAEKSIKMVFKYLLAAYENGDDEEARTKMHNASCIAGMAFTNASLGLNHGMAHALGGKIHIPHGRANGLLLPYVIEYNANLKNLQGKINHSSAAYRYTEISKFLGLPASNQFEGVRSLIAAVKILMNKLNLPKCINNCEVLCENLDNEIHELSITALNDRCTKTNPRIPEIKDVENLFKRVFSKE</sequence>
<dbReference type="RefSeq" id="WP_083985486.1">
    <property type="nucleotide sequence ID" value="NZ_LROS01000003.1"/>
</dbReference>
<gene>
    <name evidence="4" type="primary">adhE_3</name>
    <name evidence="4" type="ORF">CLRAG_03030</name>
</gene>
<feature type="domain" description="Alcohol dehydrogenase iron-type/glycerol dehydrogenase GldA" evidence="2">
    <location>
        <begin position="8"/>
        <end position="164"/>
    </location>
</feature>
<dbReference type="PATRIC" id="fig|1353534.3.peg.312"/>
<dbReference type="Gene3D" id="1.20.1090.10">
    <property type="entry name" value="Dehydroquinate synthase-like - alpha domain"/>
    <property type="match status" value="1"/>
</dbReference>
<evidence type="ECO:0000313" key="5">
    <source>
        <dbReference type="Proteomes" id="UP000093954"/>
    </source>
</evidence>
<evidence type="ECO:0000313" key="4">
    <source>
        <dbReference type="EMBL" id="OBR96794.1"/>
    </source>
</evidence>
<proteinExistence type="predicted"/>
<dbReference type="InterPro" id="IPR001670">
    <property type="entry name" value="ADH_Fe/GldA"/>
</dbReference>
<comment type="caution">
    <text evidence="4">The sequence shown here is derived from an EMBL/GenBank/DDBJ whole genome shotgun (WGS) entry which is preliminary data.</text>
</comment>
<keyword evidence="5" id="KW-1185">Reference proteome</keyword>
<dbReference type="Pfam" id="PF00465">
    <property type="entry name" value="Fe-ADH"/>
    <property type="match status" value="1"/>
</dbReference>